<feature type="region of interest" description="Disordered" evidence="1">
    <location>
        <begin position="256"/>
        <end position="276"/>
    </location>
</feature>
<organism evidence="2 3">
    <name type="scientific">Clathrospora elynae</name>
    <dbReference type="NCBI Taxonomy" id="706981"/>
    <lineage>
        <taxon>Eukaryota</taxon>
        <taxon>Fungi</taxon>
        <taxon>Dikarya</taxon>
        <taxon>Ascomycota</taxon>
        <taxon>Pezizomycotina</taxon>
        <taxon>Dothideomycetes</taxon>
        <taxon>Pleosporomycetidae</taxon>
        <taxon>Pleosporales</taxon>
        <taxon>Diademaceae</taxon>
        <taxon>Clathrospora</taxon>
    </lineage>
</organism>
<dbReference type="EMBL" id="ML976062">
    <property type="protein sequence ID" value="KAF1940490.1"/>
    <property type="molecule type" value="Genomic_DNA"/>
</dbReference>
<name>A0A6A5SLE1_9PLEO</name>
<reference evidence="2" key="1">
    <citation type="journal article" date="2020" name="Stud. Mycol.">
        <title>101 Dothideomycetes genomes: a test case for predicting lifestyles and emergence of pathogens.</title>
        <authorList>
            <person name="Haridas S."/>
            <person name="Albert R."/>
            <person name="Binder M."/>
            <person name="Bloem J."/>
            <person name="Labutti K."/>
            <person name="Salamov A."/>
            <person name="Andreopoulos B."/>
            <person name="Baker S."/>
            <person name="Barry K."/>
            <person name="Bills G."/>
            <person name="Bluhm B."/>
            <person name="Cannon C."/>
            <person name="Castanera R."/>
            <person name="Culley D."/>
            <person name="Daum C."/>
            <person name="Ezra D."/>
            <person name="Gonzalez J."/>
            <person name="Henrissat B."/>
            <person name="Kuo A."/>
            <person name="Liang C."/>
            <person name="Lipzen A."/>
            <person name="Lutzoni F."/>
            <person name="Magnuson J."/>
            <person name="Mondo S."/>
            <person name="Nolan M."/>
            <person name="Ohm R."/>
            <person name="Pangilinan J."/>
            <person name="Park H.-J."/>
            <person name="Ramirez L."/>
            <person name="Alfaro M."/>
            <person name="Sun H."/>
            <person name="Tritt A."/>
            <person name="Yoshinaga Y."/>
            <person name="Zwiers L.-H."/>
            <person name="Turgeon B."/>
            <person name="Goodwin S."/>
            <person name="Spatafora J."/>
            <person name="Crous P."/>
            <person name="Grigoriev I."/>
        </authorList>
    </citation>
    <scope>NUCLEOTIDE SEQUENCE</scope>
    <source>
        <strain evidence="2">CBS 161.51</strain>
    </source>
</reference>
<feature type="region of interest" description="Disordered" evidence="1">
    <location>
        <begin position="54"/>
        <end position="76"/>
    </location>
</feature>
<keyword evidence="3" id="KW-1185">Reference proteome</keyword>
<gene>
    <name evidence="2" type="ORF">EJ02DRAFT_467330</name>
</gene>
<evidence type="ECO:0000313" key="2">
    <source>
        <dbReference type="EMBL" id="KAF1940490.1"/>
    </source>
</evidence>
<accession>A0A6A5SLE1</accession>
<evidence type="ECO:0000256" key="1">
    <source>
        <dbReference type="SAM" id="MobiDB-lite"/>
    </source>
</evidence>
<dbReference type="AlphaFoldDB" id="A0A6A5SLE1"/>
<evidence type="ECO:0000313" key="3">
    <source>
        <dbReference type="Proteomes" id="UP000800038"/>
    </source>
</evidence>
<sequence length="276" mass="30538">MYPYTTITPQNCQKSVANDIEALIAKRYPEHVEGVAAARQKKAQAAAAEKMKQATAAAAAEHKRQQEEEAAAAEQRFQEAAASWRLRFAQNAKIATEKQEEATATPQQTPAAAAFEEDYQRNATWSCATPLLGASCQKVSTDFALPPATNEHWESAAASLPWFFTPNVVHFSTGKDLYQENPLTESVFWSPENNADPVQEVSSQVEEPWWIASPGLVEILRRFDPQARVDAMPRRNELEIALWAHANVILAEMREGGRAQRKDSGATAGEPSRCQE</sequence>
<dbReference type="Proteomes" id="UP000800038">
    <property type="component" value="Unassembled WGS sequence"/>
</dbReference>
<protein>
    <submittedName>
        <fullName evidence="2">Uncharacterized protein</fullName>
    </submittedName>
</protein>
<proteinExistence type="predicted"/>